<dbReference type="EMBL" id="KE344869">
    <property type="protein sequence ID" value="EXB82564.1"/>
    <property type="molecule type" value="Genomic_DNA"/>
</dbReference>
<dbReference type="AlphaFoldDB" id="W9S1M9"/>
<gene>
    <name evidence="2" type="ORF">L484_027741</name>
</gene>
<organism evidence="2 3">
    <name type="scientific">Morus notabilis</name>
    <dbReference type="NCBI Taxonomy" id="981085"/>
    <lineage>
        <taxon>Eukaryota</taxon>
        <taxon>Viridiplantae</taxon>
        <taxon>Streptophyta</taxon>
        <taxon>Embryophyta</taxon>
        <taxon>Tracheophyta</taxon>
        <taxon>Spermatophyta</taxon>
        <taxon>Magnoliopsida</taxon>
        <taxon>eudicotyledons</taxon>
        <taxon>Gunneridae</taxon>
        <taxon>Pentapetalae</taxon>
        <taxon>rosids</taxon>
        <taxon>fabids</taxon>
        <taxon>Rosales</taxon>
        <taxon>Moraceae</taxon>
        <taxon>Moreae</taxon>
        <taxon>Morus</taxon>
    </lineage>
</organism>
<accession>W9S1M9</accession>
<proteinExistence type="predicted"/>
<reference evidence="3" key="1">
    <citation type="submission" date="2013-01" db="EMBL/GenBank/DDBJ databases">
        <title>Draft Genome Sequence of a Mulberry Tree, Morus notabilis C.K. Schneid.</title>
        <authorList>
            <person name="He N."/>
            <person name="Zhao S."/>
        </authorList>
    </citation>
    <scope>NUCLEOTIDE SEQUENCE</scope>
</reference>
<protein>
    <submittedName>
        <fullName evidence="2">Uncharacterized protein</fullName>
    </submittedName>
</protein>
<keyword evidence="3" id="KW-1185">Reference proteome</keyword>
<name>W9S1M9_9ROSA</name>
<sequence length="65" mass="7248">MEQRDNGLRGATRHRTPRSNTTTAAIVTGEDGLDVACDLAIHDNKGISTILKFCCKKYAIFFKNY</sequence>
<evidence type="ECO:0000313" key="2">
    <source>
        <dbReference type="EMBL" id="EXB82564.1"/>
    </source>
</evidence>
<evidence type="ECO:0000256" key="1">
    <source>
        <dbReference type="SAM" id="MobiDB-lite"/>
    </source>
</evidence>
<evidence type="ECO:0000313" key="3">
    <source>
        <dbReference type="Proteomes" id="UP000030645"/>
    </source>
</evidence>
<dbReference type="Proteomes" id="UP000030645">
    <property type="component" value="Unassembled WGS sequence"/>
</dbReference>
<feature type="region of interest" description="Disordered" evidence="1">
    <location>
        <begin position="1"/>
        <end position="22"/>
    </location>
</feature>